<accession>A0A369KQB6</accession>
<dbReference type="Proteomes" id="UP000253934">
    <property type="component" value="Unassembled WGS sequence"/>
</dbReference>
<name>A0A369KQB6_9BACT</name>
<feature type="domain" description="Plasmid pRiA4b Orf3-like" evidence="1">
    <location>
        <begin position="6"/>
        <end position="136"/>
    </location>
</feature>
<evidence type="ECO:0000313" key="2">
    <source>
        <dbReference type="EMBL" id="RDB35762.1"/>
    </source>
</evidence>
<sequence length="139" mass="16423">MSKSSIYQLKISWNKKIHRIIAIKGNSSLYKLAEFIIHAYNFDFDHAFGFYNNIKKRYDSTEKYELFADDGYECSPGAKGVSKTYLCDVFEKEKKMLFMFDYGDGWEFIVECIDVLEPTPKIKYPHILEKEGRAPKQYR</sequence>
<evidence type="ECO:0000259" key="1">
    <source>
        <dbReference type="Pfam" id="PF07929"/>
    </source>
</evidence>
<dbReference type="InterPro" id="IPR024047">
    <property type="entry name" value="MM3350-like_sf"/>
</dbReference>
<comment type="caution">
    <text evidence="2">The sequence shown here is derived from an EMBL/GenBank/DDBJ whole genome shotgun (WGS) entry which is preliminary data.</text>
</comment>
<proteinExistence type="predicted"/>
<dbReference type="EMBL" id="QOVW01000076">
    <property type="protein sequence ID" value="RDB35762.1"/>
    <property type="molecule type" value="Genomic_DNA"/>
</dbReference>
<dbReference type="AlphaFoldDB" id="A0A369KQB6"/>
<protein>
    <recommendedName>
        <fullName evidence="1">Plasmid pRiA4b Orf3-like domain-containing protein</fullName>
    </recommendedName>
</protein>
<keyword evidence="3" id="KW-1185">Reference proteome</keyword>
<dbReference type="Gene3D" id="3.10.290.30">
    <property type="entry name" value="MM3350-like"/>
    <property type="match status" value="1"/>
</dbReference>
<gene>
    <name evidence="2" type="ORF">DCC88_08665</name>
</gene>
<dbReference type="SUPFAM" id="SSF159941">
    <property type="entry name" value="MM3350-like"/>
    <property type="match status" value="1"/>
</dbReference>
<organism evidence="2 3">
    <name type="scientific">Spirobacillus cienkowskii</name>
    <dbReference type="NCBI Taxonomy" id="495820"/>
    <lineage>
        <taxon>Bacteria</taxon>
        <taxon>Pseudomonadati</taxon>
        <taxon>Bdellovibrionota</taxon>
        <taxon>Oligoflexia</taxon>
        <taxon>Silvanigrellales</taxon>
        <taxon>Spirobacillus</taxon>
    </lineage>
</organism>
<reference evidence="2" key="1">
    <citation type="submission" date="2018-04" db="EMBL/GenBank/DDBJ databases">
        <title>Draft genome sequence of the Candidatus Spirobacillus cienkowskii, a pathogen of freshwater Daphnia species, reconstructed from hemolymph metagenomic reads.</title>
        <authorList>
            <person name="Bresciani L."/>
            <person name="Lemos L.N."/>
            <person name="Wale N."/>
            <person name="Lin J.Y."/>
            <person name="Fernandes G.R."/>
            <person name="Duffy M.A."/>
            <person name="Rodrigues J.M."/>
        </authorList>
    </citation>
    <scope>NUCLEOTIDE SEQUENCE [LARGE SCALE GENOMIC DNA]</scope>
    <source>
        <strain evidence="2">Binning01</strain>
    </source>
</reference>
<dbReference type="Pfam" id="PF07929">
    <property type="entry name" value="PRiA4_ORF3"/>
    <property type="match status" value="1"/>
</dbReference>
<evidence type="ECO:0000313" key="3">
    <source>
        <dbReference type="Proteomes" id="UP000253934"/>
    </source>
</evidence>
<dbReference type="InterPro" id="IPR012912">
    <property type="entry name" value="Plasmid_pRiA4b_Orf3-like"/>
</dbReference>